<dbReference type="GO" id="GO:0003682">
    <property type="term" value="F:chromatin binding"/>
    <property type="evidence" value="ECO:0007669"/>
    <property type="project" value="TreeGrafter"/>
</dbReference>
<dbReference type="OrthoDB" id="10265971at2759"/>
<dbReference type="GO" id="GO:0003689">
    <property type="term" value="F:DNA clamp loader activity"/>
    <property type="evidence" value="ECO:0007669"/>
    <property type="project" value="TreeGrafter"/>
</dbReference>
<dbReference type="Gene3D" id="3.40.50.300">
    <property type="entry name" value="P-loop containing nucleotide triphosphate hydrolases"/>
    <property type="match status" value="1"/>
</dbReference>
<dbReference type="GO" id="GO:0005634">
    <property type="term" value="C:nucleus"/>
    <property type="evidence" value="ECO:0007669"/>
    <property type="project" value="UniProtKB-SubCell"/>
</dbReference>
<comment type="similarity">
    <text evidence="2">Belongs to the rad17/RAD24 family.</text>
</comment>
<keyword evidence="4" id="KW-0227">DNA damage</keyword>
<organism evidence="8 9">
    <name type="scientific">Armadillidium nasatum</name>
    <dbReference type="NCBI Taxonomy" id="96803"/>
    <lineage>
        <taxon>Eukaryota</taxon>
        <taxon>Metazoa</taxon>
        <taxon>Ecdysozoa</taxon>
        <taxon>Arthropoda</taxon>
        <taxon>Crustacea</taxon>
        <taxon>Multicrustacea</taxon>
        <taxon>Malacostraca</taxon>
        <taxon>Eumalacostraca</taxon>
        <taxon>Peracarida</taxon>
        <taxon>Isopoda</taxon>
        <taxon>Oniscidea</taxon>
        <taxon>Crinocheta</taxon>
        <taxon>Armadillidiidae</taxon>
        <taxon>Armadillidium</taxon>
    </lineage>
</organism>
<dbReference type="Pfam" id="PF03215">
    <property type="entry name" value="Rad17"/>
    <property type="match status" value="1"/>
</dbReference>
<evidence type="ECO:0000256" key="6">
    <source>
        <dbReference type="ARBA" id="ARBA00023242"/>
    </source>
</evidence>
<evidence type="ECO:0000313" key="9">
    <source>
        <dbReference type="Proteomes" id="UP000326759"/>
    </source>
</evidence>
<dbReference type="EMBL" id="SEYY01000020">
    <property type="protein sequence ID" value="KAB7508193.1"/>
    <property type="molecule type" value="Genomic_DNA"/>
</dbReference>
<keyword evidence="6" id="KW-0539">Nucleus</keyword>
<dbReference type="InterPro" id="IPR004582">
    <property type="entry name" value="Checkpoint_prot_Rad17_Rad24"/>
</dbReference>
<evidence type="ECO:0000256" key="4">
    <source>
        <dbReference type="ARBA" id="ARBA00022763"/>
    </source>
</evidence>
<keyword evidence="7" id="KW-0131">Cell cycle</keyword>
<sequence length="542" mass="62329">MAWVSSTFNDVNISVKDRKRSKTTQASKRVCINPWVDEFPPLTLDDVAIHKKKLQEVQNWLIESNLRSKEKRILLLTGPPGSSKSAVIHAIARDQNISLREWVNNYSSNNDYFKENYNDLPFRGYETDFTYSQAERFSDFVFRSSKYKDLSKALNTSSNLVLIEEIPNVYVLNPLEFHRLLRKYLICCTCPLVFIISETKNNNLVKSLFPIELQEELHITNISFQIYIILTLIQYQLVFLQNAINRILNLTSNSNSPIFDSVGTTKKQFLQMIAEKSGGDVRSEEADGATKAKKDLKRKAKSVEDFIGCKDSSLILFRALGKVLYCKREKCVEKNTNNLLPPHLKNQERDSLLENPEDVFERSDSTAASFNLFLHQNCCPFFTDINDFSAAINYLGDGDIFNAYWDPTHSLENYVSSVSIRGMMHNIKRDKTTTPQTFRSLTRPDLLNVVKVSNERLQKMKHLNKYLPIGTEELTSMYIPFISKIISNSNNEVDKFTKEVGLIYPAPLNRISSQTSNTSLTESFFEALNEDEEEFHIEEIED</sequence>
<dbReference type="PANTHER" id="PTHR12172">
    <property type="entry name" value="CELL CYCLE CHECKPOINT PROTEIN RAD17"/>
    <property type="match status" value="1"/>
</dbReference>
<evidence type="ECO:0000256" key="7">
    <source>
        <dbReference type="ARBA" id="ARBA00023306"/>
    </source>
</evidence>
<protein>
    <submittedName>
        <fullName evidence="8">Cell cycle checkpoint protein RAD17</fullName>
    </submittedName>
</protein>
<evidence type="ECO:0000256" key="3">
    <source>
        <dbReference type="ARBA" id="ARBA00022741"/>
    </source>
</evidence>
<evidence type="ECO:0000256" key="5">
    <source>
        <dbReference type="ARBA" id="ARBA00022840"/>
    </source>
</evidence>
<evidence type="ECO:0000256" key="2">
    <source>
        <dbReference type="ARBA" id="ARBA00006168"/>
    </source>
</evidence>
<dbReference type="GO" id="GO:0006281">
    <property type="term" value="P:DNA repair"/>
    <property type="evidence" value="ECO:0007669"/>
    <property type="project" value="InterPro"/>
</dbReference>
<proteinExistence type="inferred from homology"/>
<dbReference type="GO" id="GO:0033314">
    <property type="term" value="P:mitotic DNA replication checkpoint signaling"/>
    <property type="evidence" value="ECO:0007669"/>
    <property type="project" value="TreeGrafter"/>
</dbReference>
<evidence type="ECO:0000256" key="1">
    <source>
        <dbReference type="ARBA" id="ARBA00004123"/>
    </source>
</evidence>
<dbReference type="AlphaFoldDB" id="A0A5N5TPT8"/>
<accession>A0A5N5TPT8</accession>
<reference evidence="8 9" key="1">
    <citation type="journal article" date="2019" name="PLoS Biol.">
        <title>Sex chromosomes control vertical transmission of feminizing Wolbachia symbionts in an isopod.</title>
        <authorList>
            <person name="Becking T."/>
            <person name="Chebbi M.A."/>
            <person name="Giraud I."/>
            <person name="Moumen B."/>
            <person name="Laverre T."/>
            <person name="Caubet Y."/>
            <person name="Peccoud J."/>
            <person name="Gilbert C."/>
            <person name="Cordaux R."/>
        </authorList>
    </citation>
    <scope>NUCLEOTIDE SEQUENCE [LARGE SCALE GENOMIC DNA]</scope>
    <source>
        <strain evidence="8">ANa2</strain>
        <tissue evidence="8">Whole body excluding digestive tract and cuticle</tissue>
    </source>
</reference>
<dbReference type="PANTHER" id="PTHR12172:SF0">
    <property type="entry name" value="CELL CYCLE CHECKPOINT PROTEIN RAD17"/>
    <property type="match status" value="1"/>
</dbReference>
<gene>
    <name evidence="8" type="primary">Rad17</name>
    <name evidence="8" type="ORF">Anas_01974</name>
</gene>
<comment type="caution">
    <text evidence="8">The sequence shown here is derived from an EMBL/GenBank/DDBJ whole genome shotgun (WGS) entry which is preliminary data.</text>
</comment>
<name>A0A5N5TPT8_9CRUS</name>
<dbReference type="SUPFAM" id="SSF52540">
    <property type="entry name" value="P-loop containing nucleoside triphosphate hydrolases"/>
    <property type="match status" value="1"/>
</dbReference>
<dbReference type="Proteomes" id="UP000326759">
    <property type="component" value="Unassembled WGS sequence"/>
</dbReference>
<dbReference type="GO" id="GO:0005524">
    <property type="term" value="F:ATP binding"/>
    <property type="evidence" value="ECO:0007669"/>
    <property type="project" value="UniProtKB-KW"/>
</dbReference>
<keyword evidence="3" id="KW-0547">Nucleotide-binding</keyword>
<keyword evidence="9" id="KW-1185">Reference proteome</keyword>
<evidence type="ECO:0000313" key="8">
    <source>
        <dbReference type="EMBL" id="KAB7508193.1"/>
    </source>
</evidence>
<keyword evidence="5" id="KW-0067">ATP-binding</keyword>
<dbReference type="GO" id="GO:0000077">
    <property type="term" value="P:DNA damage checkpoint signaling"/>
    <property type="evidence" value="ECO:0007669"/>
    <property type="project" value="TreeGrafter"/>
</dbReference>
<dbReference type="InterPro" id="IPR027417">
    <property type="entry name" value="P-loop_NTPase"/>
</dbReference>
<comment type="subcellular location">
    <subcellularLocation>
        <location evidence="1">Nucleus</location>
    </subcellularLocation>
</comment>